<reference evidence="1 2" key="1">
    <citation type="submission" date="2015-11" db="EMBL/GenBank/DDBJ databases">
        <title>Exploring the genomic traits of fungus-feeding bacterial genus Collimonas.</title>
        <authorList>
            <person name="Song C."/>
            <person name="Schmidt R."/>
            <person name="de Jager V."/>
            <person name="Krzyzanowska D."/>
            <person name="Jongedijk E."/>
            <person name="Cankar K."/>
            <person name="Beekwilder J."/>
            <person name="van Veen A."/>
            <person name="de Boer W."/>
            <person name="van Veen J.A."/>
            <person name="Garbeva P."/>
        </authorList>
    </citation>
    <scope>NUCLEOTIDE SEQUENCE [LARGE SCALE GENOMIC DNA]</scope>
    <source>
        <strain evidence="1 2">Ter282</strain>
    </source>
</reference>
<dbReference type="InterPro" id="IPR001753">
    <property type="entry name" value="Enoyl-CoA_hydra/iso"/>
</dbReference>
<dbReference type="PANTHER" id="PTHR11941:SF54">
    <property type="entry name" value="ENOYL-COA HYDRATASE, MITOCHONDRIAL"/>
    <property type="match status" value="1"/>
</dbReference>
<dbReference type="Pfam" id="PF00378">
    <property type="entry name" value="ECH_1"/>
    <property type="match status" value="1"/>
</dbReference>
<organism evidence="1 2">
    <name type="scientific">Collimonas arenae</name>
    <dbReference type="NCBI Taxonomy" id="279058"/>
    <lineage>
        <taxon>Bacteria</taxon>
        <taxon>Pseudomonadati</taxon>
        <taxon>Pseudomonadota</taxon>
        <taxon>Betaproteobacteria</taxon>
        <taxon>Burkholderiales</taxon>
        <taxon>Oxalobacteraceae</taxon>
        <taxon>Collimonas</taxon>
    </lineage>
</organism>
<protein>
    <submittedName>
        <fullName evidence="1">Enoyl-CoA hydratase/isomerase family protein</fullName>
    </submittedName>
</protein>
<keyword evidence="2" id="KW-1185">Reference proteome</keyword>
<dbReference type="Gene3D" id="3.90.226.10">
    <property type="entry name" value="2-enoyl-CoA Hydratase, Chain A, domain 1"/>
    <property type="match status" value="1"/>
</dbReference>
<dbReference type="PANTHER" id="PTHR11941">
    <property type="entry name" value="ENOYL-COA HYDRATASE-RELATED"/>
    <property type="match status" value="1"/>
</dbReference>
<proteinExistence type="predicted"/>
<dbReference type="AlphaFoldDB" id="A0A127QDT9"/>
<dbReference type="SUPFAM" id="SSF52096">
    <property type="entry name" value="ClpP/crotonase"/>
    <property type="match status" value="1"/>
</dbReference>
<name>A0A127QDT9_9BURK</name>
<evidence type="ECO:0000313" key="1">
    <source>
        <dbReference type="EMBL" id="AMP08210.1"/>
    </source>
</evidence>
<dbReference type="GO" id="GO:0016853">
    <property type="term" value="F:isomerase activity"/>
    <property type="evidence" value="ECO:0007669"/>
    <property type="project" value="UniProtKB-KW"/>
</dbReference>
<sequence length="72" mass="7645">MAISADFIVMRDDGQIGLPEVSIRTHAGGTSILPRLVGLGKARELIFLGSRINGVEAKRIGLAHDSSPDEAF</sequence>
<accession>A0A127QDT9</accession>
<dbReference type="CDD" id="cd06558">
    <property type="entry name" value="crotonase-like"/>
    <property type="match status" value="1"/>
</dbReference>
<evidence type="ECO:0000313" key="2">
    <source>
        <dbReference type="Proteomes" id="UP000071778"/>
    </source>
</evidence>
<dbReference type="Proteomes" id="UP000071778">
    <property type="component" value="Chromosome"/>
</dbReference>
<dbReference type="EMBL" id="CP013235">
    <property type="protein sequence ID" value="AMP08210.1"/>
    <property type="molecule type" value="Genomic_DNA"/>
</dbReference>
<keyword evidence="1" id="KW-0413">Isomerase</keyword>
<dbReference type="PATRIC" id="fig|279058.17.peg.424"/>
<dbReference type="GO" id="GO:0006635">
    <property type="term" value="P:fatty acid beta-oxidation"/>
    <property type="evidence" value="ECO:0007669"/>
    <property type="project" value="TreeGrafter"/>
</dbReference>
<gene>
    <name evidence="1" type="ORF">CAter282_0394</name>
</gene>
<dbReference type="InterPro" id="IPR029045">
    <property type="entry name" value="ClpP/crotonase-like_dom_sf"/>
</dbReference>